<name>A0A6M0P9Z4_9BACI</name>
<keyword evidence="1" id="KW-0812">Transmembrane</keyword>
<proteinExistence type="predicted"/>
<organism evidence="2 3">
    <name type="scientific">Heyndrickxia ginsengihumi</name>
    <dbReference type="NCBI Taxonomy" id="363870"/>
    <lineage>
        <taxon>Bacteria</taxon>
        <taxon>Bacillati</taxon>
        <taxon>Bacillota</taxon>
        <taxon>Bacilli</taxon>
        <taxon>Bacillales</taxon>
        <taxon>Bacillaceae</taxon>
        <taxon>Heyndrickxia</taxon>
    </lineage>
</organism>
<keyword evidence="1" id="KW-1133">Transmembrane helix</keyword>
<feature type="transmembrane region" description="Helical" evidence="1">
    <location>
        <begin position="33"/>
        <end position="50"/>
    </location>
</feature>
<dbReference type="RefSeq" id="WP_025730952.1">
    <property type="nucleotide sequence ID" value="NZ_JAAIWK010000020.1"/>
</dbReference>
<reference evidence="2 3" key="2">
    <citation type="submission" date="2020-03" db="EMBL/GenBank/DDBJ databases">
        <title>Bacillus aquiflavi sp. nov., isolated from yellow water of strong flavor Chinese baijiu in Yibin region of China.</title>
        <authorList>
            <person name="Xie J."/>
        </authorList>
    </citation>
    <scope>NUCLEOTIDE SEQUENCE [LARGE SCALE GENOMIC DNA]</scope>
    <source>
        <strain evidence="2 3">Gsoil 114</strain>
    </source>
</reference>
<protein>
    <submittedName>
        <fullName evidence="2">Uncharacterized protein</fullName>
    </submittedName>
</protein>
<evidence type="ECO:0000256" key="1">
    <source>
        <dbReference type="SAM" id="Phobius"/>
    </source>
</evidence>
<feature type="transmembrane region" description="Helical" evidence="1">
    <location>
        <begin position="62"/>
        <end position="81"/>
    </location>
</feature>
<keyword evidence="1" id="KW-0472">Membrane</keyword>
<feature type="transmembrane region" description="Helical" evidence="1">
    <location>
        <begin position="93"/>
        <end position="113"/>
    </location>
</feature>
<dbReference type="AlphaFoldDB" id="A0A6M0P9Z4"/>
<accession>A0A6M0P9Z4</accession>
<comment type="caution">
    <text evidence="2">The sequence shown here is derived from an EMBL/GenBank/DDBJ whole genome shotgun (WGS) entry which is preliminary data.</text>
</comment>
<evidence type="ECO:0000313" key="2">
    <source>
        <dbReference type="EMBL" id="NEY20740.1"/>
    </source>
</evidence>
<dbReference type="Proteomes" id="UP000476934">
    <property type="component" value="Unassembled WGS sequence"/>
</dbReference>
<reference evidence="2 3" key="1">
    <citation type="submission" date="2020-02" db="EMBL/GenBank/DDBJ databases">
        <authorList>
            <person name="Feng H."/>
        </authorList>
    </citation>
    <scope>NUCLEOTIDE SEQUENCE [LARGE SCALE GENOMIC DNA]</scope>
    <source>
        <strain evidence="2 3">Gsoil 114</strain>
    </source>
</reference>
<evidence type="ECO:0000313" key="3">
    <source>
        <dbReference type="Proteomes" id="UP000476934"/>
    </source>
</evidence>
<sequence length="154" mass="18105">MKYKKGFLIGLCICSWLTLPLLGKRALLKFLPASILVSLLVKLEFIIARKRKWFWFYQTKKFDGLNPIYCGPFLLGSMWFLKLGNGHFVRFMFMNAIMDALYAFPGVVLFRNWRVANLIRMKRPQFLALLLSNAVLLYVFQSLLEKGFNKLRIR</sequence>
<keyword evidence="3" id="KW-1185">Reference proteome</keyword>
<gene>
    <name evidence="2" type="ORF">G4D61_12300</name>
</gene>
<dbReference type="EMBL" id="JAAIWK010000020">
    <property type="protein sequence ID" value="NEY20740.1"/>
    <property type="molecule type" value="Genomic_DNA"/>
</dbReference>
<feature type="transmembrane region" description="Helical" evidence="1">
    <location>
        <begin position="125"/>
        <end position="144"/>
    </location>
</feature>